<dbReference type="GO" id="GO:0070181">
    <property type="term" value="F:small ribosomal subunit rRNA binding"/>
    <property type="evidence" value="ECO:0007669"/>
    <property type="project" value="TreeGrafter"/>
</dbReference>
<dbReference type="PANTHER" id="PTHR21011">
    <property type="entry name" value="MITOCHONDRIAL 28S RIBOSOMAL PROTEIN S6"/>
    <property type="match status" value="1"/>
</dbReference>
<accession>A0AAW1R1N8</accession>
<dbReference type="GO" id="GO:0003735">
    <property type="term" value="F:structural constituent of ribosome"/>
    <property type="evidence" value="ECO:0007669"/>
    <property type="project" value="InterPro"/>
</dbReference>
<comment type="similarity">
    <text evidence="1">Belongs to the bacterial ribosomal protein bS6 family.</text>
</comment>
<dbReference type="AlphaFoldDB" id="A0AAW1R1N8"/>
<dbReference type="Pfam" id="PF01250">
    <property type="entry name" value="Ribosomal_S6"/>
    <property type="match status" value="1"/>
</dbReference>
<protein>
    <recommendedName>
        <fullName evidence="5">Plastid ribosomal protein S6</fullName>
    </recommendedName>
</protein>
<name>A0AAW1R1N8_9CHLO</name>
<organism evidence="3 4">
    <name type="scientific">Apatococcus lobatus</name>
    <dbReference type="NCBI Taxonomy" id="904363"/>
    <lineage>
        <taxon>Eukaryota</taxon>
        <taxon>Viridiplantae</taxon>
        <taxon>Chlorophyta</taxon>
        <taxon>core chlorophytes</taxon>
        <taxon>Trebouxiophyceae</taxon>
        <taxon>Chlorellales</taxon>
        <taxon>Chlorellaceae</taxon>
        <taxon>Apatococcus</taxon>
    </lineage>
</organism>
<reference evidence="3 4" key="1">
    <citation type="journal article" date="2024" name="Nat. Commun.">
        <title>Phylogenomics reveals the evolutionary origins of lichenization in chlorophyte algae.</title>
        <authorList>
            <person name="Puginier C."/>
            <person name="Libourel C."/>
            <person name="Otte J."/>
            <person name="Skaloud P."/>
            <person name="Haon M."/>
            <person name="Grisel S."/>
            <person name="Petersen M."/>
            <person name="Berrin J.G."/>
            <person name="Delaux P.M."/>
            <person name="Dal Grande F."/>
            <person name="Keller J."/>
        </authorList>
    </citation>
    <scope>NUCLEOTIDE SEQUENCE [LARGE SCALE GENOMIC DNA]</scope>
    <source>
        <strain evidence="3 4">SAG 2145</strain>
    </source>
</reference>
<dbReference type="InterPro" id="IPR020814">
    <property type="entry name" value="Ribosomal_S6_plastid/chlpt"/>
</dbReference>
<evidence type="ECO:0008006" key="5">
    <source>
        <dbReference type="Google" id="ProtNLM"/>
    </source>
</evidence>
<feature type="region of interest" description="Disordered" evidence="2">
    <location>
        <begin position="26"/>
        <end position="62"/>
    </location>
</feature>
<dbReference type="InterPro" id="IPR000529">
    <property type="entry name" value="Ribosomal_bS6"/>
</dbReference>
<dbReference type="GO" id="GO:0005840">
    <property type="term" value="C:ribosome"/>
    <property type="evidence" value="ECO:0007669"/>
    <property type="project" value="InterPro"/>
</dbReference>
<sequence>MAQAGCLHSAAPLCLRRPRLPAAFSSGSCSSRSPSSPVRCLHSAAAGQPSSSRRSESRRSQTALAAAASQTVNVQTILKQDELPEGWAWYETMLVLRPDLDDEARDQELAKFEAFLNQEKCQDITALVRGRQQLAYPIKGFWEGIYVLYTYGARRATSQGVQRLLSKPSIGAEVNVLRHMTFCQA</sequence>
<dbReference type="Proteomes" id="UP001438707">
    <property type="component" value="Unassembled WGS sequence"/>
</dbReference>
<dbReference type="SUPFAM" id="SSF54995">
    <property type="entry name" value="Ribosomal protein S6"/>
    <property type="match status" value="1"/>
</dbReference>
<dbReference type="GO" id="GO:0006412">
    <property type="term" value="P:translation"/>
    <property type="evidence" value="ECO:0007669"/>
    <property type="project" value="InterPro"/>
</dbReference>
<dbReference type="HAMAP" id="MF_00360">
    <property type="entry name" value="Ribosomal_bS6"/>
    <property type="match status" value="1"/>
</dbReference>
<evidence type="ECO:0000256" key="2">
    <source>
        <dbReference type="SAM" id="MobiDB-lite"/>
    </source>
</evidence>
<evidence type="ECO:0000313" key="3">
    <source>
        <dbReference type="EMBL" id="KAK9827499.1"/>
    </source>
</evidence>
<dbReference type="Gene3D" id="3.30.70.60">
    <property type="match status" value="1"/>
</dbReference>
<evidence type="ECO:0000256" key="1">
    <source>
        <dbReference type="ARBA" id="ARBA00009512"/>
    </source>
</evidence>
<gene>
    <name evidence="3" type="ORF">WJX74_005936</name>
</gene>
<proteinExistence type="inferred from homology"/>
<feature type="compositionally biased region" description="Low complexity" evidence="2">
    <location>
        <begin position="26"/>
        <end position="36"/>
    </location>
</feature>
<evidence type="ECO:0000313" key="4">
    <source>
        <dbReference type="Proteomes" id="UP001438707"/>
    </source>
</evidence>
<dbReference type="InterPro" id="IPR014717">
    <property type="entry name" value="Transl_elong_EF1B/ribsomal_bS6"/>
</dbReference>
<dbReference type="PANTHER" id="PTHR21011:SF16">
    <property type="entry name" value="SMALL RIBOSOMAL SUBUNIT PROTEIN BS6C ALPHA"/>
    <property type="match status" value="1"/>
</dbReference>
<dbReference type="EMBL" id="JALJOS010000018">
    <property type="protein sequence ID" value="KAK9827499.1"/>
    <property type="molecule type" value="Genomic_DNA"/>
</dbReference>
<dbReference type="InterPro" id="IPR035980">
    <property type="entry name" value="Ribosomal_bS6_sf"/>
</dbReference>
<comment type="caution">
    <text evidence="3">The sequence shown here is derived from an EMBL/GenBank/DDBJ whole genome shotgun (WGS) entry which is preliminary data.</text>
</comment>
<keyword evidence="4" id="KW-1185">Reference proteome</keyword>